<evidence type="ECO:0000256" key="1">
    <source>
        <dbReference type="SAM" id="Phobius"/>
    </source>
</evidence>
<keyword evidence="3" id="KW-1185">Reference proteome</keyword>
<feature type="transmembrane region" description="Helical" evidence="1">
    <location>
        <begin position="126"/>
        <end position="151"/>
    </location>
</feature>
<keyword evidence="1" id="KW-1133">Transmembrane helix</keyword>
<gene>
    <name evidence="2" type="ORF">V5O48_000256</name>
</gene>
<feature type="transmembrane region" description="Helical" evidence="1">
    <location>
        <begin position="171"/>
        <end position="195"/>
    </location>
</feature>
<feature type="transmembrane region" description="Helical" evidence="1">
    <location>
        <begin position="234"/>
        <end position="258"/>
    </location>
</feature>
<keyword evidence="1" id="KW-0472">Membrane</keyword>
<proteinExistence type="predicted"/>
<name>A0ABR3G1Q7_9AGAR</name>
<evidence type="ECO:0000313" key="3">
    <source>
        <dbReference type="Proteomes" id="UP001465976"/>
    </source>
</evidence>
<evidence type="ECO:0008006" key="4">
    <source>
        <dbReference type="Google" id="ProtNLM"/>
    </source>
</evidence>
<protein>
    <recommendedName>
        <fullName evidence="4">Gustatory receptor</fullName>
    </recommendedName>
</protein>
<evidence type="ECO:0000313" key="2">
    <source>
        <dbReference type="EMBL" id="KAL0581779.1"/>
    </source>
</evidence>
<reference evidence="2 3" key="1">
    <citation type="submission" date="2024-02" db="EMBL/GenBank/DDBJ databases">
        <title>A draft genome for the cacao thread blight pathogen Marasmius crinis-equi.</title>
        <authorList>
            <person name="Cohen S.P."/>
            <person name="Baruah I.K."/>
            <person name="Amoako-Attah I."/>
            <person name="Bukari Y."/>
            <person name="Meinhardt L.W."/>
            <person name="Bailey B.A."/>
        </authorList>
    </citation>
    <scope>NUCLEOTIDE SEQUENCE [LARGE SCALE GENOMIC DNA]</scope>
    <source>
        <strain evidence="2 3">GH-76</strain>
    </source>
</reference>
<keyword evidence="1" id="KW-0812">Transmembrane</keyword>
<feature type="transmembrane region" description="Helical" evidence="1">
    <location>
        <begin position="12"/>
        <end position="35"/>
    </location>
</feature>
<feature type="transmembrane region" description="Helical" evidence="1">
    <location>
        <begin position="270"/>
        <end position="290"/>
    </location>
</feature>
<comment type="caution">
    <text evidence="2">The sequence shown here is derived from an EMBL/GenBank/DDBJ whole genome shotgun (WGS) entry which is preliminary data.</text>
</comment>
<dbReference type="Proteomes" id="UP001465976">
    <property type="component" value="Unassembled WGS sequence"/>
</dbReference>
<organism evidence="2 3">
    <name type="scientific">Marasmius crinis-equi</name>
    <dbReference type="NCBI Taxonomy" id="585013"/>
    <lineage>
        <taxon>Eukaryota</taxon>
        <taxon>Fungi</taxon>
        <taxon>Dikarya</taxon>
        <taxon>Basidiomycota</taxon>
        <taxon>Agaricomycotina</taxon>
        <taxon>Agaricomycetes</taxon>
        <taxon>Agaricomycetidae</taxon>
        <taxon>Agaricales</taxon>
        <taxon>Marasmiineae</taxon>
        <taxon>Marasmiaceae</taxon>
        <taxon>Marasmius</taxon>
    </lineage>
</organism>
<accession>A0ABR3G1Q7</accession>
<dbReference type="EMBL" id="JBAHYK010000004">
    <property type="protein sequence ID" value="KAL0581779.1"/>
    <property type="molecule type" value="Genomic_DNA"/>
</dbReference>
<sequence>MAPIPLDKAYLTAIWLETLFYGINISLFFSYLFIARYKRKTRTIQPVILGTAIAMFIFSTIHCSMGFSRLIIGFIELRNQEGGPGAFFSDVSVPANVAKVTIHTVNSVLGDSIMVWRCYHVWGRNLLVSAVPILLIIGSAVCGFGQSVMFANAKHLHSAFEIELEHWNGSVFILSLVTNIVVTSLIAVRIWSVLYPCRKSIGDKRITLTESFNVNRYLGRQFSLSKTFVNYQRILVLIIESGAIYSSALIIEITLYFLGSNAFYIVYDPIAQLAAIVPTMIIVMTSLGLTSNDLNSAATRAASGGPSGSSGPRGATSIVLESRPQFAARTLTSTIGGPYSTTDYGVENVEKDGMVKV</sequence>